<name>A0A392W3C5_9FABA</name>
<evidence type="ECO:0000256" key="1">
    <source>
        <dbReference type="SAM" id="MobiDB-lite"/>
    </source>
</evidence>
<dbReference type="AlphaFoldDB" id="A0A392W3C5"/>
<comment type="caution">
    <text evidence="2">The sequence shown here is derived from an EMBL/GenBank/DDBJ whole genome shotgun (WGS) entry which is preliminary data.</text>
</comment>
<sequence length="26" mass="2690">MKDDPYFGDLFPDGDSISGVDTLGGA</sequence>
<organism evidence="2 3">
    <name type="scientific">Trifolium medium</name>
    <dbReference type="NCBI Taxonomy" id="97028"/>
    <lineage>
        <taxon>Eukaryota</taxon>
        <taxon>Viridiplantae</taxon>
        <taxon>Streptophyta</taxon>
        <taxon>Embryophyta</taxon>
        <taxon>Tracheophyta</taxon>
        <taxon>Spermatophyta</taxon>
        <taxon>Magnoliopsida</taxon>
        <taxon>eudicotyledons</taxon>
        <taxon>Gunneridae</taxon>
        <taxon>Pentapetalae</taxon>
        <taxon>rosids</taxon>
        <taxon>fabids</taxon>
        <taxon>Fabales</taxon>
        <taxon>Fabaceae</taxon>
        <taxon>Papilionoideae</taxon>
        <taxon>50 kb inversion clade</taxon>
        <taxon>NPAAA clade</taxon>
        <taxon>Hologalegina</taxon>
        <taxon>IRL clade</taxon>
        <taxon>Trifolieae</taxon>
        <taxon>Trifolium</taxon>
    </lineage>
</organism>
<proteinExistence type="predicted"/>
<protein>
    <submittedName>
        <fullName evidence="2">Uncharacterized protein</fullName>
    </submittedName>
</protein>
<evidence type="ECO:0000313" key="3">
    <source>
        <dbReference type="Proteomes" id="UP000265520"/>
    </source>
</evidence>
<reference evidence="2 3" key="1">
    <citation type="journal article" date="2018" name="Front. Plant Sci.">
        <title>Red Clover (Trifolium pratense) and Zigzag Clover (T. medium) - A Picture of Genomic Similarities and Differences.</title>
        <authorList>
            <person name="Dluhosova J."/>
            <person name="Istvanek J."/>
            <person name="Nedelnik J."/>
            <person name="Repkova J."/>
        </authorList>
    </citation>
    <scope>NUCLEOTIDE SEQUENCE [LARGE SCALE GENOMIC DNA]</scope>
    <source>
        <strain evidence="3">cv. 10/8</strain>
        <tissue evidence="2">Leaf</tissue>
    </source>
</reference>
<dbReference type="EMBL" id="LXQA011366947">
    <property type="protein sequence ID" value="MCI94807.1"/>
    <property type="molecule type" value="Genomic_DNA"/>
</dbReference>
<accession>A0A392W3C5</accession>
<keyword evidence="3" id="KW-1185">Reference proteome</keyword>
<dbReference type="Proteomes" id="UP000265520">
    <property type="component" value="Unassembled WGS sequence"/>
</dbReference>
<evidence type="ECO:0000313" key="2">
    <source>
        <dbReference type="EMBL" id="MCI94807.1"/>
    </source>
</evidence>
<feature type="non-terminal residue" evidence="2">
    <location>
        <position position="26"/>
    </location>
</feature>
<feature type="region of interest" description="Disordered" evidence="1">
    <location>
        <begin position="1"/>
        <end position="26"/>
    </location>
</feature>